<sequence length="241" mass="26916">MDISALKRNADAVKATLEETKQGSLVTKTGCRIQIQESFRSKKLISMGIETLIVGFFTMINPDGSYAVTTTPSMFRTKPASIKTVEIKGVSYYELTYKPGQTVFASLDLLKDNTLLYYLFEEVLARGRIPWFMSYTDLSNFFTLSPYYTGTHLVATPSIGEMIVAQIARQDSNRRLPLRQSVKKYSDVYTIPYSWIPLRNVVDGSTDTTTKISGSYTADGLDSAIVNPNTVIQPIEAILRT</sequence>
<evidence type="ECO:0000313" key="1">
    <source>
        <dbReference type="EMBL" id="ATA65440.1"/>
    </source>
</evidence>
<protein>
    <submittedName>
        <fullName evidence="1">Uncharacterized protein</fullName>
    </submittedName>
</protein>
<reference evidence="2" key="1">
    <citation type="submission" date="2017-06" db="EMBL/GenBank/DDBJ databases">
        <authorList>
            <person name="Zhao X."/>
        </authorList>
    </citation>
    <scope>NUCLEOTIDE SEQUENCE [LARGE SCALE GENOMIC DNA]</scope>
</reference>
<name>A0A289ZVQ3_9CAUD</name>
<organism evidence="1 2">
    <name type="scientific">Serratia phage vB_SmaM_ 2050HW</name>
    <dbReference type="NCBI Taxonomy" id="2024252"/>
    <lineage>
        <taxon>Viruses</taxon>
        <taxon>Duplodnaviria</taxon>
        <taxon>Heunggongvirae</taxon>
        <taxon>Uroviricota</taxon>
        <taxon>Caudoviricetes</taxon>
        <taxon>Chimalliviridae</taxon>
        <taxon>Moabitevirus</taxon>
        <taxon>Moabitevirus mv2050HW</taxon>
    </lineage>
</organism>
<dbReference type="EMBL" id="MF285618">
    <property type="protein sequence ID" value="ATA65440.1"/>
    <property type="molecule type" value="Genomic_DNA"/>
</dbReference>
<accession>A0A289ZVQ3</accession>
<gene>
    <name evidence="1" type="ORF">2050HW_00105</name>
</gene>
<proteinExistence type="predicted"/>
<keyword evidence="2" id="KW-1185">Reference proteome</keyword>
<dbReference type="Proteomes" id="UP000223363">
    <property type="component" value="Segment"/>
</dbReference>
<evidence type="ECO:0000313" key="2">
    <source>
        <dbReference type="Proteomes" id="UP000223363"/>
    </source>
</evidence>